<dbReference type="Proteomes" id="UP000054988">
    <property type="component" value="Unassembled WGS sequence"/>
</dbReference>
<gene>
    <name evidence="1" type="ORF">WG66_5286</name>
</gene>
<proteinExistence type="predicted"/>
<accession>A0A0W0G0N8</accession>
<reference evidence="1 2" key="1">
    <citation type="submission" date="2015-12" db="EMBL/GenBank/DDBJ databases">
        <title>Draft genome sequence of Moniliophthora roreri, the causal agent of frosty pod rot of cacao.</title>
        <authorList>
            <person name="Aime M.C."/>
            <person name="Diaz-Valderrama J.R."/>
            <person name="Kijpornyongpan T."/>
            <person name="Phillips-Mora W."/>
        </authorList>
    </citation>
    <scope>NUCLEOTIDE SEQUENCE [LARGE SCALE GENOMIC DNA]</scope>
    <source>
        <strain evidence="1 2">MCA 2952</strain>
    </source>
</reference>
<dbReference type="EMBL" id="LATX01001379">
    <property type="protein sequence ID" value="KTB42132.1"/>
    <property type="molecule type" value="Genomic_DNA"/>
</dbReference>
<comment type="caution">
    <text evidence="1">The sequence shown here is derived from an EMBL/GenBank/DDBJ whole genome shotgun (WGS) entry which is preliminary data.</text>
</comment>
<sequence>MASALSIDNIHQWQYKDILTLSKDEQKKWMAACHDKLKSLQERNVYKLVDLPQDGHYKA</sequence>
<evidence type="ECO:0000313" key="1">
    <source>
        <dbReference type="EMBL" id="KTB42132.1"/>
    </source>
</evidence>
<protein>
    <submittedName>
        <fullName evidence="1">Uncharacterized protein</fullName>
    </submittedName>
</protein>
<dbReference type="AlphaFoldDB" id="A0A0W0G0N8"/>
<name>A0A0W0G0N8_MONRR</name>
<evidence type="ECO:0000313" key="2">
    <source>
        <dbReference type="Proteomes" id="UP000054988"/>
    </source>
</evidence>
<organism evidence="1 2">
    <name type="scientific">Moniliophthora roreri</name>
    <name type="common">Frosty pod rot fungus</name>
    <name type="synonym">Monilia roreri</name>
    <dbReference type="NCBI Taxonomy" id="221103"/>
    <lineage>
        <taxon>Eukaryota</taxon>
        <taxon>Fungi</taxon>
        <taxon>Dikarya</taxon>
        <taxon>Basidiomycota</taxon>
        <taxon>Agaricomycotina</taxon>
        <taxon>Agaricomycetes</taxon>
        <taxon>Agaricomycetidae</taxon>
        <taxon>Agaricales</taxon>
        <taxon>Marasmiineae</taxon>
        <taxon>Marasmiaceae</taxon>
        <taxon>Moniliophthora</taxon>
    </lineage>
</organism>